<feature type="transmembrane region" description="Helical" evidence="4">
    <location>
        <begin position="38"/>
        <end position="60"/>
    </location>
</feature>
<protein>
    <recommendedName>
        <fullName evidence="7">MFS family arabinose efflux permease</fullName>
    </recommendedName>
</protein>
<dbReference type="SUPFAM" id="SSF103473">
    <property type="entry name" value="MFS general substrate transporter"/>
    <property type="match status" value="1"/>
</dbReference>
<keyword evidence="6" id="KW-1185">Reference proteome</keyword>
<dbReference type="Proteomes" id="UP001155500">
    <property type="component" value="Unassembled WGS sequence"/>
</dbReference>
<feature type="transmembrane region" description="Helical" evidence="4">
    <location>
        <begin position="332"/>
        <end position="354"/>
    </location>
</feature>
<feature type="transmembrane region" description="Helical" evidence="4">
    <location>
        <begin position="208"/>
        <end position="227"/>
    </location>
</feature>
<dbReference type="PANTHER" id="PTHR23534">
    <property type="entry name" value="MFS PERMEASE"/>
    <property type="match status" value="1"/>
</dbReference>
<feature type="transmembrane region" description="Helical" evidence="4">
    <location>
        <begin position="247"/>
        <end position="266"/>
    </location>
</feature>
<evidence type="ECO:0000256" key="1">
    <source>
        <dbReference type="ARBA" id="ARBA00022692"/>
    </source>
</evidence>
<keyword evidence="1 4" id="KW-0812">Transmembrane</keyword>
<dbReference type="Pfam" id="PF07690">
    <property type="entry name" value="MFS_1"/>
    <property type="match status" value="1"/>
</dbReference>
<evidence type="ECO:0000256" key="3">
    <source>
        <dbReference type="ARBA" id="ARBA00023136"/>
    </source>
</evidence>
<proteinExistence type="predicted"/>
<evidence type="ECO:0000256" key="4">
    <source>
        <dbReference type="SAM" id="Phobius"/>
    </source>
</evidence>
<feature type="transmembrane region" description="Helical" evidence="4">
    <location>
        <begin position="164"/>
        <end position="187"/>
    </location>
</feature>
<gene>
    <name evidence="5" type="ORF">A6A20_00355</name>
</gene>
<dbReference type="InterPro" id="IPR011701">
    <property type="entry name" value="MFS"/>
</dbReference>
<evidence type="ECO:0000313" key="6">
    <source>
        <dbReference type="Proteomes" id="UP001155500"/>
    </source>
</evidence>
<feature type="transmembrane region" description="Helical" evidence="4">
    <location>
        <begin position="360"/>
        <end position="379"/>
    </location>
</feature>
<dbReference type="AlphaFoldDB" id="A0A9X4SPJ1"/>
<dbReference type="RefSeq" id="WP_279571614.1">
    <property type="nucleotide sequence ID" value="NZ_LWID01000001.1"/>
</dbReference>
<evidence type="ECO:0000313" key="5">
    <source>
        <dbReference type="EMBL" id="MDG6894116.1"/>
    </source>
</evidence>
<feature type="transmembrane region" description="Helical" evidence="4">
    <location>
        <begin position="273"/>
        <end position="291"/>
    </location>
</feature>
<name>A0A9X4SPJ1_9PAST</name>
<accession>A0A9X4SPJ1</accession>
<keyword evidence="3 4" id="KW-0472">Membrane</keyword>
<dbReference type="Gene3D" id="1.20.1250.20">
    <property type="entry name" value="MFS general substrate transporter like domains"/>
    <property type="match status" value="2"/>
</dbReference>
<dbReference type="PANTHER" id="PTHR23534:SF1">
    <property type="entry name" value="MAJOR FACILITATOR SUPERFAMILY PROTEIN"/>
    <property type="match status" value="1"/>
</dbReference>
<feature type="transmembrane region" description="Helical" evidence="4">
    <location>
        <begin position="297"/>
        <end position="320"/>
    </location>
</feature>
<feature type="transmembrane region" description="Helical" evidence="4">
    <location>
        <begin position="72"/>
        <end position="89"/>
    </location>
</feature>
<evidence type="ECO:0008006" key="7">
    <source>
        <dbReference type="Google" id="ProtNLM"/>
    </source>
</evidence>
<dbReference type="EMBL" id="LWID01000001">
    <property type="protein sequence ID" value="MDG6894116.1"/>
    <property type="molecule type" value="Genomic_DNA"/>
</dbReference>
<feature type="transmembrane region" description="Helical" evidence="4">
    <location>
        <begin position="133"/>
        <end position="152"/>
    </location>
</feature>
<dbReference type="InterPro" id="IPR036259">
    <property type="entry name" value="MFS_trans_sf"/>
</dbReference>
<feature type="transmembrane region" description="Helical" evidence="4">
    <location>
        <begin position="95"/>
        <end position="112"/>
    </location>
</feature>
<comment type="caution">
    <text evidence="5">The sequence shown here is derived from an EMBL/GenBank/DDBJ whole genome shotgun (WGS) entry which is preliminary data.</text>
</comment>
<keyword evidence="2 4" id="KW-1133">Transmembrane helix</keyword>
<evidence type="ECO:0000256" key="2">
    <source>
        <dbReference type="ARBA" id="ARBA00022989"/>
    </source>
</evidence>
<reference evidence="5" key="1">
    <citation type="submission" date="2016-03" db="EMBL/GenBank/DDBJ databases">
        <title>Co-evolution between Pasteurellaceae and their hosts.</title>
        <authorList>
            <person name="Hansen M.J."/>
            <person name="Bojesen A.M."/>
            <person name="Planet P."/>
        </authorList>
    </citation>
    <scope>NUCLEOTIDE SEQUENCE</scope>
    <source>
        <strain evidence="5">146/S8/89</strain>
    </source>
</reference>
<dbReference type="GO" id="GO:0022857">
    <property type="term" value="F:transmembrane transporter activity"/>
    <property type="evidence" value="ECO:0007669"/>
    <property type="project" value="InterPro"/>
</dbReference>
<sequence>MKNYVTFFALLLGQGLLGSVVSLLTLTLPLLGKQLAPVAWLMSLPLAASVLGAMAMVGYASKVMAKYGRRRGFLFSSGLGLVASLLAILAVYGRYFWLLVLAAFVFGLATVFNQYYRFAVAEIFADPIKTRRCTAFLIGSGIIGGVIGPLLAAKGQDLIMGYPFLGAFMMSLCLFLAAGLVQLAIVLPHEQKMVAIHCRPPLSAMPKSVLLATFSCAIGFALMTLMMNATPLVMHQHHYDVQQSARVLQWHFIAMYAPALALPFLLEKIKITTLIQLGAICFLLGSLAIYALPEYGGYLVCLIAVGMGWSLMFSGGTLLLNAYPDNPQQWQGLNATATYLANTLAALLAGGLLYWSAGWLAIQVLNVSVIIGFLFYSCSPVKYSRSTLK</sequence>
<organism evidence="5 6">
    <name type="scientific">Volucribacter amazonae</name>
    <dbReference type="NCBI Taxonomy" id="256731"/>
    <lineage>
        <taxon>Bacteria</taxon>
        <taxon>Pseudomonadati</taxon>
        <taxon>Pseudomonadota</taxon>
        <taxon>Gammaproteobacteria</taxon>
        <taxon>Pasteurellales</taxon>
        <taxon>Pasteurellaceae</taxon>
        <taxon>Volucribacter</taxon>
    </lineage>
</organism>